<reference evidence="11" key="1">
    <citation type="journal article" date="2021" name="PeerJ">
        <title>Extensive microbial diversity within the chicken gut microbiome revealed by metagenomics and culture.</title>
        <authorList>
            <person name="Gilroy R."/>
            <person name="Ravi A."/>
            <person name="Getino M."/>
            <person name="Pursley I."/>
            <person name="Horton D.L."/>
            <person name="Alikhan N.F."/>
            <person name="Baker D."/>
            <person name="Gharbi K."/>
            <person name="Hall N."/>
            <person name="Watson M."/>
            <person name="Adriaenssens E.M."/>
            <person name="Foster-Nyarko E."/>
            <person name="Jarju S."/>
            <person name="Secka A."/>
            <person name="Antonio M."/>
            <person name="Oren A."/>
            <person name="Chaudhuri R.R."/>
            <person name="La Ragione R."/>
            <person name="Hildebrand F."/>
            <person name="Pallen M.J."/>
        </authorList>
    </citation>
    <scope>NUCLEOTIDE SEQUENCE</scope>
    <source>
        <strain evidence="11">CHK173-2145</strain>
    </source>
</reference>
<keyword evidence="7" id="KW-0408">Iron</keyword>
<evidence type="ECO:0000256" key="6">
    <source>
        <dbReference type="ARBA" id="ARBA00022840"/>
    </source>
</evidence>
<keyword evidence="9" id="KW-0472">Membrane</keyword>
<dbReference type="Gene3D" id="3.40.50.300">
    <property type="entry name" value="P-loop containing nucleotide triphosphate hydrolases"/>
    <property type="match status" value="1"/>
</dbReference>
<proteinExistence type="predicted"/>
<feature type="domain" description="ABC transporter" evidence="10">
    <location>
        <begin position="1"/>
        <end position="234"/>
    </location>
</feature>
<dbReference type="GO" id="GO:0016887">
    <property type="term" value="F:ATP hydrolysis activity"/>
    <property type="evidence" value="ECO:0007669"/>
    <property type="project" value="InterPro"/>
</dbReference>
<dbReference type="SUPFAM" id="SSF52540">
    <property type="entry name" value="P-loop containing nucleoside triphosphate hydrolases"/>
    <property type="match status" value="1"/>
</dbReference>
<name>A0A921F196_9LACO</name>
<keyword evidence="2" id="KW-0813">Transport</keyword>
<protein>
    <submittedName>
        <fullName evidence="11">ABC transporter ATP-binding protein</fullName>
    </submittedName>
</protein>
<dbReference type="PROSITE" id="PS00211">
    <property type="entry name" value="ABC_TRANSPORTER_1"/>
    <property type="match status" value="1"/>
</dbReference>
<keyword evidence="6 11" id="KW-0067">ATP-binding</keyword>
<dbReference type="InterPro" id="IPR051535">
    <property type="entry name" value="Siderophore_ABC-ATPase"/>
</dbReference>
<evidence type="ECO:0000313" key="12">
    <source>
        <dbReference type="Proteomes" id="UP000721920"/>
    </source>
</evidence>
<organism evidence="11 12">
    <name type="scientific">Levilactobacillus hammesii</name>
    <dbReference type="NCBI Taxonomy" id="267633"/>
    <lineage>
        <taxon>Bacteria</taxon>
        <taxon>Bacillati</taxon>
        <taxon>Bacillota</taxon>
        <taxon>Bacilli</taxon>
        <taxon>Lactobacillales</taxon>
        <taxon>Lactobacillaceae</taxon>
        <taxon>Levilactobacillus</taxon>
    </lineage>
</organism>
<dbReference type="GO" id="GO:0005886">
    <property type="term" value="C:plasma membrane"/>
    <property type="evidence" value="ECO:0007669"/>
    <property type="project" value="UniProtKB-SubCell"/>
</dbReference>
<dbReference type="Proteomes" id="UP000721920">
    <property type="component" value="Unassembled WGS sequence"/>
</dbReference>
<comment type="subcellular location">
    <subcellularLocation>
        <location evidence="1">Cell membrane</location>
        <topology evidence="1">Peripheral membrane protein</topology>
    </subcellularLocation>
</comment>
<dbReference type="InterPro" id="IPR017871">
    <property type="entry name" value="ABC_transporter-like_CS"/>
</dbReference>
<dbReference type="InterPro" id="IPR003593">
    <property type="entry name" value="AAA+_ATPase"/>
</dbReference>
<evidence type="ECO:0000259" key="10">
    <source>
        <dbReference type="PROSITE" id="PS50893"/>
    </source>
</evidence>
<keyword evidence="4" id="KW-0410">Iron transport</keyword>
<dbReference type="GO" id="GO:0005524">
    <property type="term" value="F:ATP binding"/>
    <property type="evidence" value="ECO:0007669"/>
    <property type="project" value="UniProtKB-KW"/>
</dbReference>
<accession>A0A921F196</accession>
<dbReference type="PANTHER" id="PTHR42771">
    <property type="entry name" value="IRON(3+)-HYDROXAMATE IMPORT ATP-BINDING PROTEIN FHUC"/>
    <property type="match status" value="1"/>
</dbReference>
<evidence type="ECO:0000256" key="4">
    <source>
        <dbReference type="ARBA" id="ARBA00022496"/>
    </source>
</evidence>
<evidence type="ECO:0000256" key="8">
    <source>
        <dbReference type="ARBA" id="ARBA00023065"/>
    </source>
</evidence>
<evidence type="ECO:0000256" key="9">
    <source>
        <dbReference type="ARBA" id="ARBA00023136"/>
    </source>
</evidence>
<dbReference type="EMBL" id="DYXN01000101">
    <property type="protein sequence ID" value="HJE87298.1"/>
    <property type="molecule type" value="Genomic_DNA"/>
</dbReference>
<dbReference type="FunFam" id="3.40.50.300:FF:000134">
    <property type="entry name" value="Iron-enterobactin ABC transporter ATP-binding protein"/>
    <property type="match status" value="1"/>
</dbReference>
<dbReference type="Pfam" id="PF00005">
    <property type="entry name" value="ABC_tran"/>
    <property type="match status" value="1"/>
</dbReference>
<keyword evidence="8" id="KW-0406">Ion transport</keyword>
<sequence>MELQQVSYQYPAQTAGVTALTGNFPAGRVTTIIGPNGAGKSTVLKLLSRQLTAQRGTILLDQQPLTQYASKQLAQRIAVVSQRHELYDDMTVAAVVKMGRLPYHGLLATVPDDEVATYLAQTQLTDLAAEHLQNLSGGQQQRVWLAMALAQEPQVLLLDEPTTYLDVHYQQALMVQLRQLAATGLTVIQVLHDINQAFAVSDWLWLLQAGRLVATGTPAQLRDADLLARTFQTPIEIVDVPRLGPYIVQVPEAAE</sequence>
<dbReference type="AlphaFoldDB" id="A0A921F196"/>
<dbReference type="SMART" id="SM00382">
    <property type="entry name" value="AAA"/>
    <property type="match status" value="1"/>
</dbReference>
<evidence type="ECO:0000256" key="1">
    <source>
        <dbReference type="ARBA" id="ARBA00004202"/>
    </source>
</evidence>
<reference evidence="11" key="2">
    <citation type="submission" date="2021-09" db="EMBL/GenBank/DDBJ databases">
        <authorList>
            <person name="Gilroy R."/>
        </authorList>
    </citation>
    <scope>NUCLEOTIDE SEQUENCE</scope>
    <source>
        <strain evidence="11">CHK173-2145</strain>
    </source>
</reference>
<dbReference type="InterPro" id="IPR027417">
    <property type="entry name" value="P-loop_NTPase"/>
</dbReference>
<evidence type="ECO:0000313" key="11">
    <source>
        <dbReference type="EMBL" id="HJE87298.1"/>
    </source>
</evidence>
<keyword evidence="3" id="KW-1003">Cell membrane</keyword>
<evidence type="ECO:0000256" key="3">
    <source>
        <dbReference type="ARBA" id="ARBA00022475"/>
    </source>
</evidence>
<dbReference type="PANTHER" id="PTHR42771:SF2">
    <property type="entry name" value="IRON(3+)-HYDROXAMATE IMPORT ATP-BINDING PROTEIN FHUC"/>
    <property type="match status" value="1"/>
</dbReference>
<dbReference type="PROSITE" id="PS50893">
    <property type="entry name" value="ABC_TRANSPORTER_2"/>
    <property type="match status" value="1"/>
</dbReference>
<dbReference type="CDD" id="cd03214">
    <property type="entry name" value="ABC_Iron-Siderophores_B12_Hemin"/>
    <property type="match status" value="1"/>
</dbReference>
<dbReference type="InterPro" id="IPR003439">
    <property type="entry name" value="ABC_transporter-like_ATP-bd"/>
</dbReference>
<gene>
    <name evidence="11" type="ORF">K8U88_06895</name>
</gene>
<dbReference type="GO" id="GO:0006826">
    <property type="term" value="P:iron ion transport"/>
    <property type="evidence" value="ECO:0007669"/>
    <property type="project" value="UniProtKB-KW"/>
</dbReference>
<evidence type="ECO:0000256" key="5">
    <source>
        <dbReference type="ARBA" id="ARBA00022741"/>
    </source>
</evidence>
<keyword evidence="5" id="KW-0547">Nucleotide-binding</keyword>
<comment type="caution">
    <text evidence="11">The sequence shown here is derived from an EMBL/GenBank/DDBJ whole genome shotgun (WGS) entry which is preliminary data.</text>
</comment>
<evidence type="ECO:0000256" key="2">
    <source>
        <dbReference type="ARBA" id="ARBA00022448"/>
    </source>
</evidence>
<evidence type="ECO:0000256" key="7">
    <source>
        <dbReference type="ARBA" id="ARBA00023004"/>
    </source>
</evidence>